<reference evidence="3 4" key="1">
    <citation type="submission" date="2018-06" db="EMBL/GenBank/DDBJ databases">
        <title>Three novel Pseudomonas species isolated from symptomatic oak.</title>
        <authorList>
            <person name="Bueno-Gonzalez V."/>
            <person name="Brady C."/>
        </authorList>
    </citation>
    <scope>NUCLEOTIDE SEQUENCE [LARGE SCALE GENOMIC DNA]</scope>
    <source>
        <strain evidence="3 4">P6B</strain>
    </source>
</reference>
<name>A0A4Q9QWH9_9GAMM</name>
<dbReference type="InterPro" id="IPR022260">
    <property type="entry name" value="Integr_conj_element_PilL"/>
</dbReference>
<proteinExistence type="predicted"/>
<dbReference type="EMBL" id="QJUL01000030">
    <property type="protein sequence ID" value="TBU88442.1"/>
    <property type="molecule type" value="Genomic_DNA"/>
</dbReference>
<keyword evidence="2" id="KW-0732">Signal</keyword>
<dbReference type="Proteomes" id="UP000293172">
    <property type="component" value="Unassembled WGS sequence"/>
</dbReference>
<evidence type="ECO:0000256" key="1">
    <source>
        <dbReference type="SAM" id="MobiDB-lite"/>
    </source>
</evidence>
<feature type="region of interest" description="Disordered" evidence="1">
    <location>
        <begin position="161"/>
        <end position="192"/>
    </location>
</feature>
<dbReference type="RefSeq" id="WP_131198680.1">
    <property type="nucleotide sequence ID" value="NZ_QJUL01000030.1"/>
</dbReference>
<feature type="chain" id="PRO_5020261022" description="Pilus assembly protein PilL" evidence="2">
    <location>
        <begin position="31"/>
        <end position="192"/>
    </location>
</feature>
<organism evidence="3 4">
    <name type="scientific">Phytopseudomonas dryadis</name>
    <dbReference type="NCBI Taxonomy" id="2487520"/>
    <lineage>
        <taxon>Bacteria</taxon>
        <taxon>Pseudomonadati</taxon>
        <taxon>Pseudomonadota</taxon>
        <taxon>Gammaproteobacteria</taxon>
        <taxon>Pseudomonadales</taxon>
        <taxon>Pseudomonadaceae</taxon>
        <taxon>Phytopseudomonas</taxon>
    </lineage>
</organism>
<evidence type="ECO:0000313" key="3">
    <source>
        <dbReference type="EMBL" id="TBU88442.1"/>
    </source>
</evidence>
<evidence type="ECO:0000313" key="4">
    <source>
        <dbReference type="Proteomes" id="UP000293172"/>
    </source>
</evidence>
<dbReference type="NCBIfam" id="TIGR03748">
    <property type="entry name" value="conj_PilL"/>
    <property type="match status" value="1"/>
</dbReference>
<dbReference type="OrthoDB" id="8527469at2"/>
<dbReference type="AlphaFoldDB" id="A0A4Q9QWH9"/>
<accession>A0A4Q9QWH9</accession>
<sequence>MPTPQLHPRPPIVSLIAGWLLAGCTTTATIAPTVDLPEPPQWTEPPAEFIPVVRQGRYTLVELVPTAAQQDLLLQVIDVRVPDTLHASVGDALRHVLLRSGYRLCDDRDAGVLLDLPLPVAHYRLGPVLLRDALLTLAGPAWDLHIDDGSRRVCFTQAPWIQDEPDSPAEPLPTLAPGTSAETFPISEESRP</sequence>
<evidence type="ECO:0008006" key="5">
    <source>
        <dbReference type="Google" id="ProtNLM"/>
    </source>
</evidence>
<evidence type="ECO:0000256" key="2">
    <source>
        <dbReference type="SAM" id="SignalP"/>
    </source>
</evidence>
<feature type="signal peptide" evidence="2">
    <location>
        <begin position="1"/>
        <end position="30"/>
    </location>
</feature>
<gene>
    <name evidence="3" type="ORF">DNK44_18260</name>
</gene>
<comment type="caution">
    <text evidence="3">The sequence shown here is derived from an EMBL/GenBank/DDBJ whole genome shotgun (WGS) entry which is preliminary data.</text>
</comment>
<protein>
    <recommendedName>
        <fullName evidence="5">Pilus assembly protein PilL</fullName>
    </recommendedName>
</protein>